<dbReference type="PANTHER" id="PTHR30294">
    <property type="entry name" value="MEMBRANE COMPONENT OF ABC TRANSPORTER YHHJ-RELATED"/>
    <property type="match status" value="1"/>
</dbReference>
<accession>A0ABW5R3I2</accession>
<dbReference type="Gene3D" id="3.40.1710.10">
    <property type="entry name" value="abc type-2 transporter like domain"/>
    <property type="match status" value="1"/>
</dbReference>
<feature type="transmembrane region" description="Helical" evidence="6">
    <location>
        <begin position="222"/>
        <end position="244"/>
    </location>
</feature>
<comment type="caution">
    <text evidence="8">The sequence shown here is derived from an EMBL/GenBank/DDBJ whole genome shotgun (WGS) entry which is preliminary data.</text>
</comment>
<comment type="subcellular location">
    <subcellularLocation>
        <location evidence="1">Cell membrane</location>
        <topology evidence="1">Multi-pass membrane protein</topology>
    </subcellularLocation>
</comment>
<proteinExistence type="predicted"/>
<dbReference type="Pfam" id="PF12698">
    <property type="entry name" value="ABC2_membrane_3"/>
    <property type="match status" value="1"/>
</dbReference>
<keyword evidence="5 6" id="KW-0472">Membrane</keyword>
<feature type="transmembrane region" description="Helical" evidence="6">
    <location>
        <begin position="348"/>
        <end position="366"/>
    </location>
</feature>
<feature type="transmembrane region" description="Helical" evidence="6">
    <location>
        <begin position="12"/>
        <end position="35"/>
    </location>
</feature>
<protein>
    <submittedName>
        <fullName evidence="8">ABC transporter permease</fullName>
    </submittedName>
</protein>
<dbReference type="Proteomes" id="UP001597493">
    <property type="component" value="Unassembled WGS sequence"/>
</dbReference>
<evidence type="ECO:0000256" key="6">
    <source>
        <dbReference type="SAM" id="Phobius"/>
    </source>
</evidence>
<evidence type="ECO:0000256" key="1">
    <source>
        <dbReference type="ARBA" id="ARBA00004651"/>
    </source>
</evidence>
<feature type="domain" description="ABC-2 type transporter transmembrane" evidence="7">
    <location>
        <begin position="15"/>
        <end position="367"/>
    </location>
</feature>
<keyword evidence="3 6" id="KW-0812">Transmembrane</keyword>
<feature type="transmembrane region" description="Helical" evidence="6">
    <location>
        <begin position="317"/>
        <end position="336"/>
    </location>
</feature>
<dbReference type="PANTHER" id="PTHR30294:SF29">
    <property type="entry name" value="MULTIDRUG ABC TRANSPORTER PERMEASE YBHS-RELATED"/>
    <property type="match status" value="1"/>
</dbReference>
<name>A0ABW5R3I2_9BACL</name>
<reference evidence="9" key="1">
    <citation type="journal article" date="2019" name="Int. J. Syst. Evol. Microbiol.">
        <title>The Global Catalogue of Microorganisms (GCM) 10K type strain sequencing project: providing services to taxonomists for standard genome sequencing and annotation.</title>
        <authorList>
            <consortium name="The Broad Institute Genomics Platform"/>
            <consortium name="The Broad Institute Genome Sequencing Center for Infectious Disease"/>
            <person name="Wu L."/>
            <person name="Ma J."/>
        </authorList>
    </citation>
    <scope>NUCLEOTIDE SEQUENCE [LARGE SCALE GENOMIC DNA]</scope>
    <source>
        <strain evidence="9">TISTR 1827</strain>
    </source>
</reference>
<keyword evidence="9" id="KW-1185">Reference proteome</keyword>
<feature type="transmembrane region" description="Helical" evidence="6">
    <location>
        <begin position="291"/>
        <end position="310"/>
    </location>
</feature>
<evidence type="ECO:0000256" key="5">
    <source>
        <dbReference type="ARBA" id="ARBA00023136"/>
    </source>
</evidence>
<evidence type="ECO:0000256" key="2">
    <source>
        <dbReference type="ARBA" id="ARBA00022475"/>
    </source>
</evidence>
<dbReference type="RefSeq" id="WP_379276494.1">
    <property type="nucleotide sequence ID" value="NZ_JBHUGT010000033.1"/>
</dbReference>
<feature type="transmembrane region" description="Helical" evidence="6">
    <location>
        <begin position="256"/>
        <end position="279"/>
    </location>
</feature>
<dbReference type="InterPro" id="IPR051449">
    <property type="entry name" value="ABC-2_transporter_component"/>
</dbReference>
<evidence type="ECO:0000259" key="7">
    <source>
        <dbReference type="Pfam" id="PF12698"/>
    </source>
</evidence>
<feature type="transmembrane region" description="Helical" evidence="6">
    <location>
        <begin position="178"/>
        <end position="202"/>
    </location>
</feature>
<evidence type="ECO:0000313" key="8">
    <source>
        <dbReference type="EMBL" id="MFD2662348.1"/>
    </source>
</evidence>
<sequence length="399" mass="43296">MKAFIEEWRLLISGKSVIVFIVMPLVMAAVFGYSFKNSQINEAPLAVVDLDHSKYSRELVEKLDASQYISVEGVYDNVIEPDMLFYNQHYVAALYLPAGLERNRLKGAQTNIGFYVDNTIPAAVGSIRNGVSEVIAAENAAVYTGGLKARGLTDGAIAGIATNMNLQQRLLYNPTSSMMMSTVLGFVSVILIILLGNATMSIVPRLRADGRLGEALASPLQLLLRVLPYSLAGCVSLYLTYGVLKQAGGLRLEANPFEMLIPFFIYTLLLSFFAMIIGWTAASPDKVGARSIILILPAFLLSGAMLPVMMLPEPLQYVTNILPLTWLLLFLRGIGFRGGELHYFLPQLGSAILLLAGMMAVVYLLVLKDRRAAVKLADAANEPVPASAPTQSVETSVSV</sequence>
<organism evidence="8 9">
    <name type="scientific">Paenibacillus thailandensis</name>
    <dbReference type="NCBI Taxonomy" id="393250"/>
    <lineage>
        <taxon>Bacteria</taxon>
        <taxon>Bacillati</taxon>
        <taxon>Bacillota</taxon>
        <taxon>Bacilli</taxon>
        <taxon>Bacillales</taxon>
        <taxon>Paenibacillaceae</taxon>
        <taxon>Paenibacillus</taxon>
    </lineage>
</organism>
<keyword evidence="4 6" id="KW-1133">Transmembrane helix</keyword>
<evidence type="ECO:0000256" key="4">
    <source>
        <dbReference type="ARBA" id="ARBA00022989"/>
    </source>
</evidence>
<keyword evidence="2" id="KW-1003">Cell membrane</keyword>
<gene>
    <name evidence="8" type="ORF">ACFSW5_19000</name>
</gene>
<evidence type="ECO:0000313" key="9">
    <source>
        <dbReference type="Proteomes" id="UP001597493"/>
    </source>
</evidence>
<dbReference type="InterPro" id="IPR013525">
    <property type="entry name" value="ABC2_TM"/>
</dbReference>
<evidence type="ECO:0000256" key="3">
    <source>
        <dbReference type="ARBA" id="ARBA00022692"/>
    </source>
</evidence>
<dbReference type="EMBL" id="JBHUMY010000026">
    <property type="protein sequence ID" value="MFD2662348.1"/>
    <property type="molecule type" value="Genomic_DNA"/>
</dbReference>